<dbReference type="PANTHER" id="PTHR12697">
    <property type="entry name" value="PBS LYASE HEAT-LIKE PROTEIN"/>
    <property type="match status" value="1"/>
</dbReference>
<organism evidence="5 6">
    <name type="scientific">Microcoleus anatoxicus PTRS2</name>
    <dbReference type="NCBI Taxonomy" id="2705321"/>
    <lineage>
        <taxon>Bacteria</taxon>
        <taxon>Bacillati</taxon>
        <taxon>Cyanobacteriota</taxon>
        <taxon>Cyanophyceae</taxon>
        <taxon>Oscillatoriophycideae</taxon>
        <taxon>Oscillatoriales</taxon>
        <taxon>Microcoleaceae</taxon>
        <taxon>Microcoleus</taxon>
        <taxon>Microcoleus anatoxicus</taxon>
    </lineage>
</organism>
<proteinExistence type="predicted"/>
<dbReference type="InterPro" id="IPR016024">
    <property type="entry name" value="ARM-type_fold"/>
</dbReference>
<dbReference type="EMBL" id="JBBLXS010000018">
    <property type="protein sequence ID" value="MEK0183741.1"/>
    <property type="molecule type" value="Genomic_DNA"/>
</dbReference>
<reference evidence="5 6" key="1">
    <citation type="journal article" date="2020" name="Harmful Algae">
        <title>Molecular and morphological characterization of a novel dihydroanatoxin-a producing Microcoleus species (cyanobacteria) from the Russian River, California, USA.</title>
        <authorList>
            <person name="Conklin K.Y."/>
            <person name="Stancheva R."/>
            <person name="Otten T.G."/>
            <person name="Fadness R."/>
            <person name="Boyer G.L."/>
            <person name="Read B."/>
            <person name="Zhang X."/>
            <person name="Sheath R.G."/>
        </authorList>
    </citation>
    <scope>NUCLEOTIDE SEQUENCE [LARGE SCALE GENOMIC DNA]</scope>
    <source>
        <strain evidence="5 6">PTRS2</strain>
    </source>
</reference>
<dbReference type="Proteomes" id="UP001384579">
    <property type="component" value="Unassembled WGS sequence"/>
</dbReference>
<dbReference type="SUPFAM" id="SSF48371">
    <property type="entry name" value="ARM repeat"/>
    <property type="match status" value="1"/>
</dbReference>
<feature type="domain" description="NACHT C-terminal Cysteine and Histidine-containing" evidence="4">
    <location>
        <begin position="524"/>
        <end position="552"/>
    </location>
</feature>
<evidence type="ECO:0000313" key="6">
    <source>
        <dbReference type="Proteomes" id="UP001384579"/>
    </source>
</evidence>
<dbReference type="Pfam" id="PF13646">
    <property type="entry name" value="HEAT_2"/>
    <property type="match status" value="2"/>
</dbReference>
<feature type="domain" description="NACHT C-terminal Alpha/Beta" evidence="3">
    <location>
        <begin position="569"/>
        <end position="706"/>
    </location>
</feature>
<keyword evidence="6" id="KW-1185">Reference proteome</keyword>
<feature type="non-terminal residue" evidence="5">
    <location>
        <position position="1"/>
    </location>
</feature>
<keyword evidence="2" id="KW-0605">Phycobilisome</keyword>
<dbReference type="Pfam" id="PF22724">
    <property type="entry name" value="NCAB1"/>
    <property type="match status" value="1"/>
</dbReference>
<dbReference type="InterPro" id="IPR054570">
    <property type="entry name" value="NCC-H_dom"/>
</dbReference>
<dbReference type="InterPro" id="IPR004155">
    <property type="entry name" value="PBS_lyase_HEAT"/>
</dbReference>
<name>A0ABU8YHB4_9CYAN</name>
<protein>
    <submittedName>
        <fullName evidence="5">HEAT repeat domain-containing protein</fullName>
    </submittedName>
</protein>
<evidence type="ECO:0000256" key="2">
    <source>
        <dbReference type="ARBA" id="ARBA00022738"/>
    </source>
</evidence>
<comment type="caution">
    <text evidence="5">The sequence shown here is derived from an EMBL/GenBank/DDBJ whole genome shotgun (WGS) entry which is preliminary data.</text>
</comment>
<dbReference type="SMART" id="SM00567">
    <property type="entry name" value="EZ_HEAT"/>
    <property type="match status" value="8"/>
</dbReference>
<dbReference type="PANTHER" id="PTHR12697:SF5">
    <property type="entry name" value="DEOXYHYPUSINE HYDROXYLASE"/>
    <property type="match status" value="1"/>
</dbReference>
<evidence type="ECO:0000256" key="1">
    <source>
        <dbReference type="ARBA" id="ARBA00022549"/>
    </source>
</evidence>
<dbReference type="RefSeq" id="WP_340541219.1">
    <property type="nucleotide sequence ID" value="NZ_JBBLXS010000018.1"/>
</dbReference>
<dbReference type="InterPro" id="IPR054611">
    <property type="entry name" value="NCAB"/>
</dbReference>
<sequence>GMLNETSRFQLRESVGYRVMGASQFELACRLGWLNLVARDGETLEGIYAFYHPTFQEYFAALAVEDSHFFLNHISTEGGHGGTAPTGVYRIFEKQWKEVILLWLGREEVGKEEKEGFIKALVEFEDGCDDFYGYRAYFLAAAGIAEFKDCSLADEIVSQVIKWGFGYFDEEIQQWVNVNKIVSRTAKEILKEIDRKRAVAALAKLIRNSSDELTRRVAAENLGGIGKDNPVVSATLVELIHNSSDEFTRLEAAQDLGKIEKHHPVAIATLADLIRNSINQSIRMRAASSLGEIDKDNSVASAALVELIRNSSDGYTRREAASSLGKIGKNNPEAIAALVELIRNSGDEYTRWEAAASLGKIDKDNSVALSTLVELICNSGDENIQSLAVYSLGEIDTNNPEAIAVFFELLRYSSNKVTRKLAAASLLKIGKYNREVFAKLAELIRNLNIKIIRSRVTKIVGEIRENNSNPEEIAALVELIRNSGNVSAQREAAYKLRKIMKGKHFATAVSGLKDCLTSEVHENDYNLYKICYQVIWDCAENMTYPEFHQAWHTQPTNSPIPDNHRQNTDIPTLLKQLQPTDKTCPVPLNIRALEGETDTSAIAQEICTQLYQTIFPADTDIPAIRNAPEFKRLIPQLKNRLQKQHIALILHSSPCEDTLSSFTRKLADTQMGIHIAWITDTPLELPLTGFAVDADDLLNALHNWMEGIG</sequence>
<accession>A0ABU8YHB4</accession>
<evidence type="ECO:0000259" key="3">
    <source>
        <dbReference type="Pfam" id="PF22724"/>
    </source>
</evidence>
<keyword evidence="1" id="KW-0042">Antenna complex</keyword>
<dbReference type="Pfam" id="PF22730">
    <property type="entry name" value="NCC-H"/>
    <property type="match status" value="1"/>
</dbReference>
<evidence type="ECO:0000259" key="4">
    <source>
        <dbReference type="Pfam" id="PF22730"/>
    </source>
</evidence>
<dbReference type="Gene3D" id="1.25.10.10">
    <property type="entry name" value="Leucine-rich Repeat Variant"/>
    <property type="match status" value="3"/>
</dbReference>
<evidence type="ECO:0000313" key="5">
    <source>
        <dbReference type="EMBL" id="MEK0183741.1"/>
    </source>
</evidence>
<dbReference type="InterPro" id="IPR011989">
    <property type="entry name" value="ARM-like"/>
</dbReference>
<gene>
    <name evidence="5" type="ORF">WMG39_02635</name>
</gene>